<dbReference type="VEuPathDB" id="FungiDB:VP01_2103g2"/>
<feature type="compositionally biased region" description="Basic residues" evidence="3">
    <location>
        <begin position="390"/>
        <end position="404"/>
    </location>
</feature>
<dbReference type="PROSITE" id="PS50002">
    <property type="entry name" value="SH3"/>
    <property type="match status" value="1"/>
</dbReference>
<keyword evidence="6" id="KW-1185">Reference proteome</keyword>
<dbReference type="OrthoDB" id="28357at2759"/>
<dbReference type="CDD" id="cd11883">
    <property type="entry name" value="SH3_Sdc25"/>
    <property type="match status" value="1"/>
</dbReference>
<evidence type="ECO:0000256" key="2">
    <source>
        <dbReference type="PROSITE-ProRule" id="PRU00192"/>
    </source>
</evidence>
<evidence type="ECO:0000256" key="1">
    <source>
        <dbReference type="ARBA" id="ARBA00022443"/>
    </source>
</evidence>
<accession>A0A0L6VAC7</accession>
<dbReference type="Proteomes" id="UP000037035">
    <property type="component" value="Unassembled WGS sequence"/>
</dbReference>
<organism evidence="5 6">
    <name type="scientific">Puccinia sorghi</name>
    <dbReference type="NCBI Taxonomy" id="27349"/>
    <lineage>
        <taxon>Eukaryota</taxon>
        <taxon>Fungi</taxon>
        <taxon>Dikarya</taxon>
        <taxon>Basidiomycota</taxon>
        <taxon>Pucciniomycotina</taxon>
        <taxon>Pucciniomycetes</taxon>
        <taxon>Pucciniales</taxon>
        <taxon>Pucciniaceae</taxon>
        <taxon>Puccinia</taxon>
    </lineage>
</organism>
<dbReference type="Gene3D" id="2.30.30.40">
    <property type="entry name" value="SH3 Domains"/>
    <property type="match status" value="1"/>
</dbReference>
<feature type="compositionally biased region" description="Polar residues" evidence="3">
    <location>
        <begin position="166"/>
        <end position="175"/>
    </location>
</feature>
<dbReference type="Pfam" id="PF00018">
    <property type="entry name" value="SH3_1"/>
    <property type="match status" value="1"/>
</dbReference>
<proteinExistence type="predicted"/>
<evidence type="ECO:0000259" key="4">
    <source>
        <dbReference type="PROSITE" id="PS50002"/>
    </source>
</evidence>
<dbReference type="AlphaFoldDB" id="A0A0L6VAC7"/>
<dbReference type="InterPro" id="IPR036028">
    <property type="entry name" value="SH3-like_dom_sf"/>
</dbReference>
<comment type="caution">
    <text evidence="5">The sequence shown here is derived from an EMBL/GenBank/DDBJ whole genome shotgun (WGS) entry which is preliminary data.</text>
</comment>
<evidence type="ECO:0000313" key="6">
    <source>
        <dbReference type="Proteomes" id="UP000037035"/>
    </source>
</evidence>
<name>A0A0L6VAC7_9BASI</name>
<evidence type="ECO:0000256" key="3">
    <source>
        <dbReference type="SAM" id="MobiDB-lite"/>
    </source>
</evidence>
<feature type="region of interest" description="Disordered" evidence="3">
    <location>
        <begin position="334"/>
        <end position="421"/>
    </location>
</feature>
<gene>
    <name evidence="5" type="ORF">VP01_2103g2</name>
</gene>
<feature type="region of interest" description="Disordered" evidence="3">
    <location>
        <begin position="149"/>
        <end position="175"/>
    </location>
</feature>
<feature type="compositionally biased region" description="Polar residues" evidence="3">
    <location>
        <begin position="407"/>
        <end position="421"/>
    </location>
</feature>
<protein>
    <recommendedName>
        <fullName evidence="4">SH3 domain-containing protein</fullName>
    </recommendedName>
</protein>
<sequence length="421" mass="45556">MSPVPQSPSPTSLFKTSQASSPVDDLVLALYDFSANAPSTNRCLSFKAGQVIRVVNRDKSGWWDGEMILTSKSPLNTSFSSSSSTPPAIQRGWFPSNYVNSIPTSNIASYKLTQKPCQQRRPSVASLASSNTNDILLDSPVLSLDQTSLVDTHTPSHSPTGSGSTLASQNQPFTSGPTHAKSLWQPIALAIRTLHSQVHINSNFDVQPAIAKIISAVRAALDCTGCLSRHAPALKLYPNLSRARKLLLCSLSSLVDLARDITPSRSPSTAFQFSQQEAKETLLRLSDQVLTHICELLRIVHHCGITPNSPSYAKLNSSNNNNDTHADSLLMTSGQRSMSVSSPHPPHPLQPPGMIRPCKSVGTLAKIPSCQSTQRSSPLVDTNPSDHHDHDHHHQARWSSKRMTRCSPPSLSSSATRTCTP</sequence>
<dbReference type="InterPro" id="IPR001452">
    <property type="entry name" value="SH3_domain"/>
</dbReference>
<dbReference type="PRINTS" id="PR00452">
    <property type="entry name" value="SH3DOMAIN"/>
</dbReference>
<dbReference type="EMBL" id="LAVV01006952">
    <property type="protein sequence ID" value="KNZ57669.1"/>
    <property type="molecule type" value="Genomic_DNA"/>
</dbReference>
<keyword evidence="1 2" id="KW-0728">SH3 domain</keyword>
<feature type="compositionally biased region" description="Low complexity" evidence="3">
    <location>
        <begin position="152"/>
        <end position="165"/>
    </location>
</feature>
<dbReference type="STRING" id="27349.A0A0L6VAC7"/>
<feature type="domain" description="SH3" evidence="4">
    <location>
        <begin position="22"/>
        <end position="104"/>
    </location>
</feature>
<dbReference type="SMART" id="SM00326">
    <property type="entry name" value="SH3"/>
    <property type="match status" value="1"/>
</dbReference>
<reference evidence="5 6" key="1">
    <citation type="submission" date="2015-08" db="EMBL/GenBank/DDBJ databases">
        <title>Next Generation Sequencing and Analysis of the Genome of Puccinia sorghi L Schw, the Causal Agent of Maize Common Rust.</title>
        <authorList>
            <person name="Rochi L."/>
            <person name="Burguener G."/>
            <person name="Darino M."/>
            <person name="Turjanski A."/>
            <person name="Kreff E."/>
            <person name="Dieguez M.J."/>
            <person name="Sacco F."/>
        </authorList>
    </citation>
    <scope>NUCLEOTIDE SEQUENCE [LARGE SCALE GENOMIC DNA]</scope>
    <source>
        <strain evidence="5 6">RO10H11247</strain>
    </source>
</reference>
<feature type="compositionally biased region" description="Polar residues" evidence="3">
    <location>
        <begin position="369"/>
        <end position="383"/>
    </location>
</feature>
<evidence type="ECO:0000313" key="5">
    <source>
        <dbReference type="EMBL" id="KNZ57669.1"/>
    </source>
</evidence>
<dbReference type="SUPFAM" id="SSF50044">
    <property type="entry name" value="SH3-domain"/>
    <property type="match status" value="1"/>
</dbReference>